<comment type="similarity">
    <text evidence="1">Belongs to the sodium:galactoside symporter (TC 2.A.2) family.</text>
</comment>
<keyword evidence="4" id="KW-0813">Transport</keyword>
<evidence type="ECO:0000256" key="3">
    <source>
        <dbReference type="SAM" id="Phobius"/>
    </source>
</evidence>
<dbReference type="EMBL" id="CP012199">
    <property type="protein sequence ID" value="AMG75034.1"/>
    <property type="molecule type" value="Genomic_DNA"/>
</dbReference>
<dbReference type="KEGG" id="sgi:SGRAN_2684"/>
<dbReference type="GO" id="GO:0008643">
    <property type="term" value="P:carbohydrate transport"/>
    <property type="evidence" value="ECO:0007669"/>
    <property type="project" value="InterPro"/>
</dbReference>
<evidence type="ECO:0000256" key="2">
    <source>
        <dbReference type="SAM" id="MobiDB-lite"/>
    </source>
</evidence>
<feature type="transmembrane region" description="Helical" evidence="3">
    <location>
        <begin position="32"/>
        <end position="56"/>
    </location>
</feature>
<dbReference type="AlphaFoldDB" id="A0AA86GMV4"/>
<dbReference type="Proteomes" id="UP000058599">
    <property type="component" value="Chromosome"/>
</dbReference>
<dbReference type="GO" id="GO:0015293">
    <property type="term" value="F:symporter activity"/>
    <property type="evidence" value="ECO:0007669"/>
    <property type="project" value="InterPro"/>
</dbReference>
<keyword evidence="3" id="KW-0812">Transmembrane</keyword>
<feature type="transmembrane region" description="Helical" evidence="3">
    <location>
        <begin position="171"/>
        <end position="191"/>
    </location>
</feature>
<dbReference type="InterPro" id="IPR036259">
    <property type="entry name" value="MFS_trans_sf"/>
</dbReference>
<dbReference type="Pfam" id="PF13347">
    <property type="entry name" value="MFS_2"/>
    <property type="match status" value="1"/>
</dbReference>
<dbReference type="InterPro" id="IPR039672">
    <property type="entry name" value="MFS_2"/>
</dbReference>
<protein>
    <submittedName>
        <fullName evidence="4">Sugar transporter</fullName>
    </submittedName>
</protein>
<feature type="transmembrane region" description="Helical" evidence="3">
    <location>
        <begin position="330"/>
        <end position="348"/>
    </location>
</feature>
<feature type="transmembrane region" description="Helical" evidence="3">
    <location>
        <begin position="211"/>
        <end position="234"/>
    </location>
</feature>
<name>A0AA86GMV4_9SPHN</name>
<feature type="transmembrane region" description="Helical" evidence="3">
    <location>
        <begin position="62"/>
        <end position="81"/>
    </location>
</feature>
<proteinExistence type="inferred from homology"/>
<keyword evidence="5" id="KW-1185">Reference proteome</keyword>
<feature type="transmembrane region" description="Helical" evidence="3">
    <location>
        <begin position="130"/>
        <end position="150"/>
    </location>
</feature>
<accession>A0AA86GMV4</accession>
<evidence type="ECO:0000256" key="1">
    <source>
        <dbReference type="ARBA" id="ARBA00009617"/>
    </source>
</evidence>
<feature type="transmembrane region" description="Helical" evidence="3">
    <location>
        <begin position="458"/>
        <end position="477"/>
    </location>
</feature>
<feature type="transmembrane region" description="Helical" evidence="3">
    <location>
        <begin position="300"/>
        <end position="318"/>
    </location>
</feature>
<feature type="transmembrane region" description="Helical" evidence="3">
    <location>
        <begin position="102"/>
        <end position="118"/>
    </location>
</feature>
<evidence type="ECO:0000313" key="4">
    <source>
        <dbReference type="EMBL" id="AMG75034.1"/>
    </source>
</evidence>
<dbReference type="PANTHER" id="PTHR11328">
    <property type="entry name" value="MAJOR FACILITATOR SUPERFAMILY DOMAIN-CONTAINING PROTEIN"/>
    <property type="match status" value="1"/>
</dbReference>
<keyword evidence="4" id="KW-0762">Sugar transport</keyword>
<dbReference type="Gene3D" id="1.20.1250.20">
    <property type="entry name" value="MFS general substrate transporter like domains"/>
    <property type="match status" value="2"/>
</dbReference>
<feature type="transmembrane region" description="Helical" evidence="3">
    <location>
        <begin position="413"/>
        <end position="435"/>
    </location>
</feature>
<feature type="region of interest" description="Disordered" evidence="2">
    <location>
        <begin position="1"/>
        <end position="22"/>
    </location>
</feature>
<evidence type="ECO:0000313" key="5">
    <source>
        <dbReference type="Proteomes" id="UP000058599"/>
    </source>
</evidence>
<reference evidence="4 5" key="1">
    <citation type="journal article" date="2016" name="BMC Genomics">
        <title>Genomic analysis of the nitrate-respiring Sphingopyxis granuli (formerly Sphingomonas macrogoltabida) strain TFA.</title>
        <authorList>
            <person name="Garcia-Romero I."/>
            <person name="Perez-Pulido A.J."/>
            <person name="Gonzalez-Flores Y.E."/>
            <person name="Reyes-Ramirez F."/>
            <person name="Santero E."/>
            <person name="Floriano B."/>
        </authorList>
    </citation>
    <scope>NUCLEOTIDE SEQUENCE [LARGE SCALE GENOMIC DNA]</scope>
    <source>
        <strain evidence="4 5">TFA</strain>
    </source>
</reference>
<feature type="transmembrane region" description="Helical" evidence="3">
    <location>
        <begin position="264"/>
        <end position="288"/>
    </location>
</feature>
<keyword evidence="3" id="KW-1133">Transmembrane helix</keyword>
<dbReference type="GO" id="GO:0005886">
    <property type="term" value="C:plasma membrane"/>
    <property type="evidence" value="ECO:0007669"/>
    <property type="project" value="TreeGrafter"/>
</dbReference>
<dbReference type="SUPFAM" id="SSF103473">
    <property type="entry name" value="MFS general substrate transporter"/>
    <property type="match status" value="1"/>
</dbReference>
<dbReference type="RefSeq" id="WP_172709655.1">
    <property type="nucleotide sequence ID" value="NZ_CP012199.1"/>
</dbReference>
<keyword evidence="3" id="KW-0472">Membrane</keyword>
<feature type="transmembrane region" description="Helical" evidence="3">
    <location>
        <begin position="360"/>
        <end position="380"/>
    </location>
</feature>
<gene>
    <name evidence="4" type="ORF">SGRAN_2684</name>
</gene>
<organism evidence="4 5">
    <name type="scientific">Sphingopyxis granuli</name>
    <dbReference type="NCBI Taxonomy" id="267128"/>
    <lineage>
        <taxon>Bacteria</taxon>
        <taxon>Pseudomonadati</taxon>
        <taxon>Pseudomonadota</taxon>
        <taxon>Alphaproteobacteria</taxon>
        <taxon>Sphingomonadales</taxon>
        <taxon>Sphingomonadaceae</taxon>
        <taxon>Sphingopyxis</taxon>
    </lineage>
</organism>
<sequence>MATVSMESETAPLGGTGPMPAAPKEKTVVDRIFYGIGSIAFGVKDTGFTVLLMIFYNQALGLPAATVGFAIMIALVVDAVADPFIGRMSDGVRSRWGRRHPFMLGAALPIAISYYFLWNPPEGLGPDGLFWYLTWLAILIRVFISVYEIPSSALVVDLVRDYDKRTAFMSWRWFFGYVGGLGSNILAFSYFLRPGPDDPGGQLNVQGYADYGLVASLIMLAAIVISSLGTARHIPSFAPPPPRRPFVLAQSAREVWDTLVNKPFLLLAVGTFFASASAGVVAATLTYFRIYFWELTGDQISGLMIGYFAALVTALFFAPWLGAKLGKKRAAIMLSIAAIICSPIMYFSRLLGIAPENGTQMLYVALFVMGFINTTIAVSAGTMGSSMFADVVEYAAVRTGRDSAGLIFSANAFLLKAMSGVGVFGAGLILSFVAFPESAKQGEVPADVLTMLALTEPAVIMALQICGLLAIIAFPINREVHEANLRKIAMQQADEPEIASDL</sequence>
<dbReference type="PANTHER" id="PTHR11328:SF24">
    <property type="entry name" value="MAJOR FACILITATOR SUPERFAMILY (MFS) PROFILE DOMAIN-CONTAINING PROTEIN"/>
    <property type="match status" value="1"/>
</dbReference>